<dbReference type="EMBL" id="CP003653">
    <property type="protein sequence ID" value="AFZ35243.1"/>
    <property type="molecule type" value="Genomic_DNA"/>
</dbReference>
<dbReference type="KEGG" id="scs:Sta7437_1681"/>
<sequence>MKKKLTYCLLIATCGVLLWLGLISQKPATSLAKDTQILHILNRLSFGPTVEEIEQVKTKGIESFIQSQLSPGSIPDSSQLTSYLGKLDTLAMSPIELFQQYSPSELLKDARERNLSKEEINRLRRKRKIVKEQAINAHLARAVNSPRQLQEIMVDFWLSHFNVYGQKNLTDIWIADYENEIRENALGNFRDLLEVTARHPAMLVYLDNELNTAPNSPGARDKYNGLNENYARELMELHTLGVDGGYTQADVIALARILTGWGIDRQQKFSSDENGFFFFERRHDYGDKVFLGQTIKGSGITEGEQALDILATHPSTAHFLSYKLAQYFVADQPPSSLVDRLAQKFLASSGDIKQVLNTLFHSEEFNDPQYYGQKFKTPYQYLVSVVRVSEIKNPDYKRLRGMLSQLGMPVYGCATPNGYKNTQEAWLNPDGMLNRVSLATAIARGILTQKEPISGEILAKTISKSFSQHTKQVINQSSAKMRAALMLGSPEMMYR</sequence>
<dbReference type="InterPro" id="IPR014917">
    <property type="entry name" value="DUF1800"/>
</dbReference>
<protein>
    <recommendedName>
        <fullName evidence="3">DUF1800 domain-containing protein</fullName>
    </recommendedName>
</protein>
<dbReference type="eggNOG" id="COG5267">
    <property type="taxonomic scope" value="Bacteria"/>
</dbReference>
<dbReference type="Pfam" id="PF08811">
    <property type="entry name" value="DUF1800"/>
    <property type="match status" value="1"/>
</dbReference>
<dbReference type="AlphaFoldDB" id="K9XRU3"/>
<evidence type="ECO:0000313" key="1">
    <source>
        <dbReference type="EMBL" id="AFZ35243.1"/>
    </source>
</evidence>
<accession>K9XRU3</accession>
<gene>
    <name evidence="1" type="ordered locus">Sta7437_1681</name>
</gene>
<proteinExistence type="predicted"/>
<keyword evidence="2" id="KW-1185">Reference proteome</keyword>
<dbReference type="PATRIC" id="fig|111780.3.peg.1753"/>
<evidence type="ECO:0000313" key="2">
    <source>
        <dbReference type="Proteomes" id="UP000010473"/>
    </source>
</evidence>
<dbReference type="Proteomes" id="UP000010473">
    <property type="component" value="Chromosome"/>
</dbReference>
<name>K9XRU3_STAC7</name>
<dbReference type="HOGENOM" id="CLU_026001_0_1_3"/>
<reference evidence="2" key="1">
    <citation type="journal article" date="2013" name="Proc. Natl. Acad. Sci. U.S.A.">
        <title>Improving the coverage of the cyanobacterial phylum using diversity-driven genome sequencing.</title>
        <authorList>
            <person name="Shih P.M."/>
            <person name="Wu D."/>
            <person name="Latifi A."/>
            <person name="Axen S.D."/>
            <person name="Fewer D.P."/>
            <person name="Talla E."/>
            <person name="Calteau A."/>
            <person name="Cai F."/>
            <person name="Tandeau de Marsac N."/>
            <person name="Rippka R."/>
            <person name="Herdman M."/>
            <person name="Sivonen K."/>
            <person name="Coursin T."/>
            <person name="Laurent T."/>
            <person name="Goodwin L."/>
            <person name="Nolan M."/>
            <person name="Davenport K.W."/>
            <person name="Han C.S."/>
            <person name="Rubin E.M."/>
            <person name="Eisen J.A."/>
            <person name="Woyke T."/>
            <person name="Gugger M."/>
            <person name="Kerfeld C.A."/>
        </authorList>
    </citation>
    <scope>NUCLEOTIDE SEQUENCE [LARGE SCALE GENOMIC DNA]</scope>
    <source>
        <strain evidence="2">ATCC 29371 / PCC 7437</strain>
    </source>
</reference>
<dbReference type="RefSeq" id="WP_015192914.1">
    <property type="nucleotide sequence ID" value="NC_019748.1"/>
</dbReference>
<dbReference type="OrthoDB" id="9772295at2"/>
<organism evidence="1 2">
    <name type="scientific">Stanieria cyanosphaera (strain ATCC 29371 / PCC 7437)</name>
    <dbReference type="NCBI Taxonomy" id="111780"/>
    <lineage>
        <taxon>Bacteria</taxon>
        <taxon>Bacillati</taxon>
        <taxon>Cyanobacteriota</taxon>
        <taxon>Cyanophyceae</taxon>
        <taxon>Pleurocapsales</taxon>
        <taxon>Dermocarpellaceae</taxon>
        <taxon>Stanieria</taxon>
    </lineage>
</organism>
<evidence type="ECO:0008006" key="3">
    <source>
        <dbReference type="Google" id="ProtNLM"/>
    </source>
</evidence>